<accession>A0ABS4J0H3</accession>
<dbReference type="EMBL" id="JAGGLB010000018">
    <property type="protein sequence ID" value="MBP1993321.1"/>
    <property type="molecule type" value="Genomic_DNA"/>
</dbReference>
<gene>
    <name evidence="2" type="ORF">J2Z66_004942</name>
</gene>
<dbReference type="Proteomes" id="UP001519287">
    <property type="component" value="Unassembled WGS sequence"/>
</dbReference>
<evidence type="ECO:0000313" key="2">
    <source>
        <dbReference type="EMBL" id="MBP1993321.1"/>
    </source>
</evidence>
<sequence>MLVVRGGNGCGLQPLLKICSLEWNGCGGWNKSLNADVNAFPPTPIPSLSYKVQNKPYSNGQLARIFLIAGYFLAGAGAADEKRDQLRRT</sequence>
<evidence type="ECO:0000313" key="3">
    <source>
        <dbReference type="Proteomes" id="UP001519287"/>
    </source>
</evidence>
<reference evidence="2 3" key="1">
    <citation type="submission" date="2021-03" db="EMBL/GenBank/DDBJ databases">
        <title>Genomic Encyclopedia of Type Strains, Phase IV (KMG-IV): sequencing the most valuable type-strain genomes for metagenomic binning, comparative biology and taxonomic classification.</title>
        <authorList>
            <person name="Goeker M."/>
        </authorList>
    </citation>
    <scope>NUCLEOTIDE SEQUENCE [LARGE SCALE GENOMIC DNA]</scope>
    <source>
        <strain evidence="2 3">DSM 26048</strain>
    </source>
</reference>
<feature type="transmembrane region" description="Helical" evidence="1">
    <location>
        <begin position="61"/>
        <end position="79"/>
    </location>
</feature>
<proteinExistence type="predicted"/>
<keyword evidence="1" id="KW-1133">Transmembrane helix</keyword>
<keyword evidence="3" id="KW-1185">Reference proteome</keyword>
<protein>
    <submittedName>
        <fullName evidence="2">Uncharacterized protein</fullName>
    </submittedName>
</protein>
<evidence type="ECO:0000256" key="1">
    <source>
        <dbReference type="SAM" id="Phobius"/>
    </source>
</evidence>
<comment type="caution">
    <text evidence="2">The sequence shown here is derived from an EMBL/GenBank/DDBJ whole genome shotgun (WGS) entry which is preliminary data.</text>
</comment>
<keyword evidence="1" id="KW-0812">Transmembrane</keyword>
<organism evidence="2 3">
    <name type="scientific">Paenibacillus eucommiae</name>
    <dbReference type="NCBI Taxonomy" id="1355755"/>
    <lineage>
        <taxon>Bacteria</taxon>
        <taxon>Bacillati</taxon>
        <taxon>Bacillota</taxon>
        <taxon>Bacilli</taxon>
        <taxon>Bacillales</taxon>
        <taxon>Paenibacillaceae</taxon>
        <taxon>Paenibacillus</taxon>
    </lineage>
</organism>
<keyword evidence="1" id="KW-0472">Membrane</keyword>
<name>A0ABS4J0H3_9BACL</name>